<gene>
    <name evidence="7" type="primary">Hydin_0</name>
    <name evidence="7" type="ORF">MENNOV_R12755</name>
</gene>
<keyword evidence="3" id="KW-0963">Cytoplasm</keyword>
<evidence type="ECO:0000313" key="8">
    <source>
        <dbReference type="Proteomes" id="UP000521578"/>
    </source>
</evidence>
<evidence type="ECO:0000313" key="7">
    <source>
        <dbReference type="EMBL" id="NXE96985.1"/>
    </source>
</evidence>
<dbReference type="AlphaFoldDB" id="A0AA97MTJ7"/>
<feature type="non-terminal residue" evidence="7">
    <location>
        <position position="273"/>
    </location>
</feature>
<feature type="domain" description="HYDIN/VesB/CFA65-like Ig-like" evidence="6">
    <location>
        <begin position="27"/>
        <end position="121"/>
    </location>
</feature>
<feature type="non-terminal residue" evidence="7">
    <location>
        <position position="1"/>
    </location>
</feature>
<dbReference type="GO" id="GO:1904158">
    <property type="term" value="P:axonemal central apparatus assembly"/>
    <property type="evidence" value="ECO:0007669"/>
    <property type="project" value="TreeGrafter"/>
</dbReference>
<sequence>QDYFHQFLCITDREEFIVPIRAIGARAILDFPDQLDFSVCPVKYSTQKTLLVRNLGNREARYRISTQRPFSVVPAMGTLGIGDTMQVTVEFHPLQTGDHSTSLITPLCFVSGEDIHTSLHGTAVDVHIRLDRNSMTAEKTYITLSNCTTVLIHNRSNVTARFQWKAFDTQEEDQLKLRLCHRLCRQEKDKLNYFLKRGRMDTTHRERFALLSRILQSERAKVQGDPLLFSNDIFSLEPMEGEVRPNCSAEISVFFKPREARVYRQAVYCDISG</sequence>
<comment type="subcellular location">
    <subcellularLocation>
        <location evidence="1">Cell projection</location>
        <location evidence="1">Cilium</location>
    </subcellularLocation>
    <subcellularLocation>
        <location evidence="2">Cytoplasm</location>
    </subcellularLocation>
</comment>
<dbReference type="Proteomes" id="UP000521578">
    <property type="component" value="Unassembled WGS sequence"/>
</dbReference>
<comment type="caution">
    <text evidence="7">The sequence shown here is derived from an EMBL/GenBank/DDBJ whole genome shotgun (WGS) entry which is preliminary data.</text>
</comment>
<evidence type="ECO:0000259" key="6">
    <source>
        <dbReference type="Pfam" id="PF22544"/>
    </source>
</evidence>
<evidence type="ECO:0000256" key="2">
    <source>
        <dbReference type="ARBA" id="ARBA00004496"/>
    </source>
</evidence>
<dbReference type="GO" id="GO:0005930">
    <property type="term" value="C:axoneme"/>
    <property type="evidence" value="ECO:0007669"/>
    <property type="project" value="TreeGrafter"/>
</dbReference>
<dbReference type="Gene3D" id="2.60.40.10">
    <property type="entry name" value="Immunoglobulins"/>
    <property type="match status" value="2"/>
</dbReference>
<evidence type="ECO:0000256" key="1">
    <source>
        <dbReference type="ARBA" id="ARBA00004138"/>
    </source>
</evidence>
<dbReference type="EMBL" id="VWPS01000429">
    <property type="protein sequence ID" value="NXE96985.1"/>
    <property type="molecule type" value="Genomic_DNA"/>
</dbReference>
<reference evidence="7" key="1">
    <citation type="submission" date="2022-12" db="EMBL/GenBank/DDBJ databases">
        <title>Bird 10,000 Genomes (B10K) Project - Family phase.</title>
        <authorList>
            <person name="Zhang G."/>
        </authorList>
    </citation>
    <scope>NUCLEOTIDE SEQUENCE</scope>
    <source>
        <strain evidence="7">B10K-CU-030-46</strain>
        <tissue evidence="7">Muscle</tissue>
    </source>
</reference>
<dbReference type="PANTHER" id="PTHR23053:SF0">
    <property type="entry name" value="HYDROCEPHALUS-INDUCING PROTEIN HOMOLOG"/>
    <property type="match status" value="1"/>
</dbReference>
<dbReference type="GO" id="GO:0003341">
    <property type="term" value="P:cilium movement"/>
    <property type="evidence" value="ECO:0007669"/>
    <property type="project" value="TreeGrafter"/>
</dbReference>
<dbReference type="InterPro" id="IPR033305">
    <property type="entry name" value="Hydin-like"/>
</dbReference>
<dbReference type="Pfam" id="PF22544">
    <property type="entry name" value="HYDIN_VesB_CFA65-like_Ig"/>
    <property type="match status" value="1"/>
</dbReference>
<protein>
    <submittedName>
        <fullName evidence="7">HYDIN protein</fullName>
    </submittedName>
</protein>
<evidence type="ECO:0000256" key="3">
    <source>
        <dbReference type="ARBA" id="ARBA00022490"/>
    </source>
</evidence>
<organism evidence="7">
    <name type="scientific">Menura novaehollandiae</name>
    <name type="common">superb lyrebird</name>
    <dbReference type="NCBI Taxonomy" id="47692"/>
    <lineage>
        <taxon>Eukaryota</taxon>
        <taxon>Metazoa</taxon>
        <taxon>Chordata</taxon>
        <taxon>Craniata</taxon>
        <taxon>Vertebrata</taxon>
        <taxon>Euteleostomi</taxon>
        <taxon>Archelosauria</taxon>
        <taxon>Archosauria</taxon>
        <taxon>Dinosauria</taxon>
        <taxon>Saurischia</taxon>
        <taxon>Theropoda</taxon>
        <taxon>Coelurosauria</taxon>
        <taxon>Aves</taxon>
        <taxon>Neognathae</taxon>
        <taxon>Neoaves</taxon>
        <taxon>Telluraves</taxon>
        <taxon>Australaves</taxon>
        <taxon>Passeriformes</taxon>
        <taxon>Menuridae</taxon>
        <taxon>Menura</taxon>
    </lineage>
</organism>
<keyword evidence="4" id="KW-0969">Cilium</keyword>
<name>A0AA97MTJ7_9PASS</name>
<accession>A0AA97MTJ7</accession>
<dbReference type="InterPro" id="IPR013783">
    <property type="entry name" value="Ig-like_fold"/>
</dbReference>
<dbReference type="InterPro" id="IPR053879">
    <property type="entry name" value="HYDIN_VesB_CFA65-like_Ig"/>
</dbReference>
<evidence type="ECO:0000256" key="4">
    <source>
        <dbReference type="ARBA" id="ARBA00023069"/>
    </source>
</evidence>
<keyword evidence="8" id="KW-1185">Reference proteome</keyword>
<dbReference type="PANTHER" id="PTHR23053">
    <property type="entry name" value="DLEC1 DELETED IN LUNG AND ESOPHAGEAL CANCER 1"/>
    <property type="match status" value="1"/>
</dbReference>
<keyword evidence="5" id="KW-0966">Cell projection</keyword>
<proteinExistence type="predicted"/>
<evidence type="ECO:0000256" key="5">
    <source>
        <dbReference type="ARBA" id="ARBA00023273"/>
    </source>
</evidence>